<dbReference type="Proteomes" id="UP000288024">
    <property type="component" value="Unassembled WGS sequence"/>
</dbReference>
<dbReference type="AlphaFoldDB" id="A0A437K316"/>
<sequence length="112" mass="12928">MENITSLYVNADLKSIPIQLMPSFIFTEENTLSVHHNDYFLVGSVKDITLIGNKIAEIEMKKKKMDILSKNESEDGEWIAIKNSDKYNVYSKKKELLTSIPTKLWMDLELES</sequence>
<reference evidence="1 2" key="1">
    <citation type="submission" date="2019-01" db="EMBL/GenBank/DDBJ databases">
        <title>Bacillus sp. M5HDSG1-1, whole genome shotgun sequence.</title>
        <authorList>
            <person name="Tuo L."/>
        </authorList>
    </citation>
    <scope>NUCLEOTIDE SEQUENCE [LARGE SCALE GENOMIC DNA]</scope>
    <source>
        <strain evidence="1 2">M5HDSG1-1</strain>
    </source>
</reference>
<evidence type="ECO:0000313" key="1">
    <source>
        <dbReference type="EMBL" id="RVT56664.1"/>
    </source>
</evidence>
<gene>
    <name evidence="1" type="ORF">EM808_26705</name>
</gene>
<dbReference type="EMBL" id="RZTZ01000023">
    <property type="protein sequence ID" value="RVT56664.1"/>
    <property type="molecule type" value="Genomic_DNA"/>
</dbReference>
<comment type="caution">
    <text evidence="1">The sequence shown here is derived from an EMBL/GenBank/DDBJ whole genome shotgun (WGS) entry which is preliminary data.</text>
</comment>
<accession>A0A437K316</accession>
<proteinExistence type="predicted"/>
<name>A0A437K316_9BACI</name>
<protein>
    <submittedName>
        <fullName evidence="1">Uncharacterized protein</fullName>
    </submittedName>
</protein>
<organism evidence="1 2">
    <name type="scientific">Niallia taxi</name>
    <dbReference type="NCBI Taxonomy" id="2499688"/>
    <lineage>
        <taxon>Bacteria</taxon>
        <taxon>Bacillati</taxon>
        <taxon>Bacillota</taxon>
        <taxon>Bacilli</taxon>
        <taxon>Bacillales</taxon>
        <taxon>Bacillaceae</taxon>
        <taxon>Niallia</taxon>
    </lineage>
</organism>
<evidence type="ECO:0000313" key="2">
    <source>
        <dbReference type="Proteomes" id="UP000288024"/>
    </source>
</evidence>
<dbReference type="RefSeq" id="WP_127742610.1">
    <property type="nucleotide sequence ID" value="NZ_RZTZ01000023.1"/>
</dbReference>
<keyword evidence="2" id="KW-1185">Reference proteome</keyword>